<dbReference type="AlphaFoldDB" id="A0A3M0JGP4"/>
<dbReference type="GO" id="GO:0005886">
    <property type="term" value="C:plasma membrane"/>
    <property type="evidence" value="ECO:0007669"/>
    <property type="project" value="UniProtKB-SubCell"/>
</dbReference>
<name>A0A3M0JGP4_HIRRU</name>
<evidence type="ECO:0000313" key="11">
    <source>
        <dbReference type="EMBL" id="RMC00232.1"/>
    </source>
</evidence>
<dbReference type="PROSITE" id="PS00421">
    <property type="entry name" value="TM4_1"/>
    <property type="match status" value="1"/>
</dbReference>
<dbReference type="PRINTS" id="PR00259">
    <property type="entry name" value="TMFOUR"/>
</dbReference>
<reference evidence="11 12" key="1">
    <citation type="submission" date="2018-07" db="EMBL/GenBank/DDBJ databases">
        <title>A high quality draft genome assembly of the barn swallow (H. rustica rustica).</title>
        <authorList>
            <person name="Formenti G."/>
            <person name="Chiara M."/>
            <person name="Poveda L."/>
            <person name="Francoijs K.-J."/>
            <person name="Bonisoli-Alquati A."/>
            <person name="Canova L."/>
            <person name="Gianfranceschi L."/>
            <person name="Horner D.S."/>
            <person name="Saino N."/>
        </authorList>
    </citation>
    <scope>NUCLEOTIDE SEQUENCE [LARGE SCALE GENOMIC DNA]</scope>
    <source>
        <strain evidence="11">Chelidonia</strain>
        <tissue evidence="11">Blood</tissue>
    </source>
</reference>
<keyword evidence="6 10" id="KW-0472">Membrane</keyword>
<feature type="transmembrane region" description="Helical" evidence="10">
    <location>
        <begin position="61"/>
        <end position="80"/>
    </location>
</feature>
<evidence type="ECO:0000256" key="6">
    <source>
        <dbReference type="ARBA" id="ARBA00023136"/>
    </source>
</evidence>
<keyword evidence="12" id="KW-1185">Reference proteome</keyword>
<dbReference type="OrthoDB" id="438211at2759"/>
<organism evidence="11 12">
    <name type="scientific">Hirundo rustica rustica</name>
    <dbReference type="NCBI Taxonomy" id="333673"/>
    <lineage>
        <taxon>Eukaryota</taxon>
        <taxon>Metazoa</taxon>
        <taxon>Chordata</taxon>
        <taxon>Craniata</taxon>
        <taxon>Vertebrata</taxon>
        <taxon>Euteleostomi</taxon>
        <taxon>Archelosauria</taxon>
        <taxon>Archosauria</taxon>
        <taxon>Dinosauria</taxon>
        <taxon>Saurischia</taxon>
        <taxon>Theropoda</taxon>
        <taxon>Coelurosauria</taxon>
        <taxon>Aves</taxon>
        <taxon>Neognathae</taxon>
        <taxon>Neoaves</taxon>
        <taxon>Telluraves</taxon>
        <taxon>Australaves</taxon>
        <taxon>Passeriformes</taxon>
        <taxon>Sylvioidea</taxon>
        <taxon>Hirundinidae</taxon>
        <taxon>Hirundo</taxon>
    </lineage>
</organism>
<keyword evidence="7" id="KW-0564">Palmitate</keyword>
<comment type="caution">
    <text evidence="11">The sequence shown here is derived from an EMBL/GenBank/DDBJ whole genome shotgun (WGS) entry which is preliminary data.</text>
</comment>
<dbReference type="PANTHER" id="PTHR19282:SF487">
    <property type="entry name" value="CD151 ANTIGEN"/>
    <property type="match status" value="1"/>
</dbReference>
<feature type="transmembrane region" description="Helical" evidence="10">
    <location>
        <begin position="21"/>
        <end position="41"/>
    </location>
</feature>
<sequence length="435" mass="48738">MREYTEKKETCGTICLKYLLFIFNFFFWLAGGAVMAVGIWTLAEKSDYISLLSSSTYSATAYILVVAGVVVMVTGILGCCATFKERRNLLRVYFILLLCIFLLEIIAGILAYIYYQQLSLELKQNLKNTMTQKYRREGEESVTSAVDKLQQEFKCCGSNNYTDWADSLWIKSPEASGRKVPDSCCKTITDLCGRRDHPSNIYKEIENFLLVPVQAVPSSTEPQSQLHLFSSACNRCIIQKLLNQIHMGEEHSAAAVSLQAKGIQGISINEQQLKNITDEGQECWNIKSPCAVFFVIGMPQSACALRTPMVISNVHEQVKPQLKESLFYEMRGARQEIKNKKGMMGSSDQYRVLSRAKHTGLPTVSQGTGSGYLEQLAEVIKNRSSFITPAIGISHCLSKFCLIAAFWYGYRESKVTAVGILLEVTFQVNFAYEDG</sequence>
<dbReference type="Gene3D" id="1.10.1450.10">
    <property type="entry name" value="Tetraspanin"/>
    <property type="match status" value="1"/>
</dbReference>
<comment type="subcellular location">
    <subcellularLocation>
        <location evidence="1">Cell membrane</location>
        <topology evidence="1">Multi-pass membrane protein</topology>
    </subcellularLocation>
</comment>
<dbReference type="CDD" id="cd03155">
    <property type="entry name" value="CD151_like_LEL"/>
    <property type="match status" value="1"/>
</dbReference>
<evidence type="ECO:0000256" key="8">
    <source>
        <dbReference type="ARBA" id="ARBA00023180"/>
    </source>
</evidence>
<dbReference type="EMBL" id="QRBI01000144">
    <property type="protein sequence ID" value="RMC00232.1"/>
    <property type="molecule type" value="Genomic_DNA"/>
</dbReference>
<feature type="transmembrane region" description="Helical" evidence="10">
    <location>
        <begin position="92"/>
        <end position="115"/>
    </location>
</feature>
<evidence type="ECO:0000256" key="7">
    <source>
        <dbReference type="ARBA" id="ARBA00023139"/>
    </source>
</evidence>
<dbReference type="PANTHER" id="PTHR19282">
    <property type="entry name" value="TETRASPANIN"/>
    <property type="match status" value="1"/>
</dbReference>
<keyword evidence="4 10" id="KW-0812">Transmembrane</keyword>
<dbReference type="InterPro" id="IPR018503">
    <property type="entry name" value="Tetraspanin_CS"/>
</dbReference>
<dbReference type="GO" id="GO:0016477">
    <property type="term" value="P:cell migration"/>
    <property type="evidence" value="ECO:0007669"/>
    <property type="project" value="TreeGrafter"/>
</dbReference>
<gene>
    <name evidence="11" type="ORF">DUI87_22837</name>
</gene>
<proteinExistence type="inferred from homology"/>
<keyword evidence="5 10" id="KW-1133">Transmembrane helix</keyword>
<comment type="similarity">
    <text evidence="2">Belongs to the tetraspanin (TM4SF) family.</text>
</comment>
<accession>A0A3M0JGP4</accession>
<keyword evidence="3" id="KW-1003">Cell membrane</keyword>
<dbReference type="STRING" id="333673.A0A3M0JGP4"/>
<evidence type="ECO:0000256" key="3">
    <source>
        <dbReference type="ARBA" id="ARBA00022475"/>
    </source>
</evidence>
<keyword evidence="8" id="KW-0325">Glycoprotein</keyword>
<dbReference type="InterPro" id="IPR008952">
    <property type="entry name" value="Tetraspanin_EC2_sf"/>
</dbReference>
<dbReference type="Proteomes" id="UP000269221">
    <property type="component" value="Unassembled WGS sequence"/>
</dbReference>
<keyword evidence="9" id="KW-0449">Lipoprotein</keyword>
<dbReference type="FunFam" id="1.10.1450.10:FF:000005">
    <property type="entry name" value="Tetraspanin"/>
    <property type="match status" value="1"/>
</dbReference>
<evidence type="ECO:0000256" key="9">
    <source>
        <dbReference type="ARBA" id="ARBA00023288"/>
    </source>
</evidence>
<dbReference type="InterPro" id="IPR018499">
    <property type="entry name" value="Tetraspanin/Peripherin"/>
</dbReference>
<evidence type="ECO:0000313" key="12">
    <source>
        <dbReference type="Proteomes" id="UP000269221"/>
    </source>
</evidence>
<protein>
    <submittedName>
        <fullName evidence="11">Uncharacterized protein</fullName>
    </submittedName>
</protein>
<dbReference type="Pfam" id="PF00335">
    <property type="entry name" value="Tetraspanin"/>
    <property type="match status" value="1"/>
</dbReference>
<evidence type="ECO:0000256" key="2">
    <source>
        <dbReference type="ARBA" id="ARBA00006840"/>
    </source>
</evidence>
<evidence type="ECO:0000256" key="4">
    <source>
        <dbReference type="ARBA" id="ARBA00022692"/>
    </source>
</evidence>
<dbReference type="SUPFAM" id="SSF48652">
    <property type="entry name" value="Tetraspanin"/>
    <property type="match status" value="1"/>
</dbReference>
<evidence type="ECO:0000256" key="1">
    <source>
        <dbReference type="ARBA" id="ARBA00004651"/>
    </source>
</evidence>
<evidence type="ECO:0000256" key="5">
    <source>
        <dbReference type="ARBA" id="ARBA00022989"/>
    </source>
</evidence>
<evidence type="ECO:0000256" key="10">
    <source>
        <dbReference type="SAM" id="Phobius"/>
    </source>
</evidence>